<dbReference type="Proteomes" id="UP000190162">
    <property type="component" value="Unassembled WGS sequence"/>
</dbReference>
<feature type="chain" id="PRO_5013046638" description="YfiR family protein" evidence="1">
    <location>
        <begin position="37"/>
        <end position="188"/>
    </location>
</feature>
<dbReference type="AlphaFoldDB" id="A0A1T4VDN9"/>
<evidence type="ECO:0000313" key="2">
    <source>
        <dbReference type="EMBL" id="SKA63099.1"/>
    </source>
</evidence>
<keyword evidence="1" id="KW-0732">Signal</keyword>
<dbReference type="OrthoDB" id="5876053at2"/>
<sequence length="188" mass="21452">MVKRKFNIKRFKRQIVATCIGMLIPMSVFFGNAAFANDFTDDELKAVYLFRFAYLVNWESIAVEEGIYHYCVDGSSQVASHLKSIAEQKKHKARFWDIADENRRPNQCHIIFTTSRKEDHILSLRTQFPSSLLVGDGKTFVARGGMASFIKLNNRVRPYIDMHNLLGAPFTLRSQLLSIAVTKGEATE</sequence>
<keyword evidence="3" id="KW-1185">Reference proteome</keyword>
<proteinExistence type="predicted"/>
<evidence type="ECO:0000256" key="1">
    <source>
        <dbReference type="SAM" id="SignalP"/>
    </source>
</evidence>
<dbReference type="EMBL" id="FUXU01000065">
    <property type="protein sequence ID" value="SKA63099.1"/>
    <property type="molecule type" value="Genomic_DNA"/>
</dbReference>
<organism evidence="2 3">
    <name type="scientific">Enterovibrio nigricans DSM 22720</name>
    <dbReference type="NCBI Taxonomy" id="1121868"/>
    <lineage>
        <taxon>Bacteria</taxon>
        <taxon>Pseudomonadati</taxon>
        <taxon>Pseudomonadota</taxon>
        <taxon>Gammaproteobacteria</taxon>
        <taxon>Vibrionales</taxon>
        <taxon>Vibrionaceae</taxon>
        <taxon>Enterovibrio</taxon>
    </lineage>
</organism>
<protein>
    <recommendedName>
        <fullName evidence="4">YfiR family protein</fullName>
    </recommendedName>
</protein>
<dbReference type="Pfam" id="PF13689">
    <property type="entry name" value="DUF4154"/>
    <property type="match status" value="1"/>
</dbReference>
<accession>A0A1T4VDN9</accession>
<reference evidence="3" key="1">
    <citation type="submission" date="2017-02" db="EMBL/GenBank/DDBJ databases">
        <authorList>
            <person name="Varghese N."/>
            <person name="Submissions S."/>
        </authorList>
    </citation>
    <scope>NUCLEOTIDE SEQUENCE [LARGE SCALE GENOMIC DNA]</scope>
    <source>
        <strain evidence="3">DSM 22720</strain>
    </source>
</reference>
<gene>
    <name evidence="2" type="ORF">SAMN02745132_03706</name>
</gene>
<evidence type="ECO:0000313" key="3">
    <source>
        <dbReference type="Proteomes" id="UP000190162"/>
    </source>
</evidence>
<name>A0A1T4VDN9_9GAMM</name>
<feature type="signal peptide" evidence="1">
    <location>
        <begin position="1"/>
        <end position="36"/>
    </location>
</feature>
<dbReference type="InterPro" id="IPR025293">
    <property type="entry name" value="YfiR/HmsC-like"/>
</dbReference>
<evidence type="ECO:0008006" key="4">
    <source>
        <dbReference type="Google" id="ProtNLM"/>
    </source>
</evidence>